<dbReference type="PANTHER" id="PTHR43730:SF1">
    <property type="entry name" value="BETA-MANNOSIDASE"/>
    <property type="match status" value="1"/>
</dbReference>
<evidence type="ECO:0000259" key="19">
    <source>
        <dbReference type="Pfam" id="PF17786"/>
    </source>
</evidence>
<keyword evidence="7" id="KW-0964">Secreted</keyword>
<dbReference type="Proteomes" id="UP000070284">
    <property type="component" value="Unassembled WGS sequence"/>
</dbReference>
<dbReference type="GO" id="GO:0006516">
    <property type="term" value="P:glycoprotein catabolic process"/>
    <property type="evidence" value="ECO:0007669"/>
    <property type="project" value="TreeGrafter"/>
</dbReference>
<dbReference type="GO" id="GO:0005576">
    <property type="term" value="C:extracellular region"/>
    <property type="evidence" value="ECO:0007669"/>
    <property type="project" value="UniProtKB-SubCell"/>
</dbReference>
<dbReference type="Pfam" id="PF17753">
    <property type="entry name" value="Ig_mannosidase"/>
    <property type="match status" value="1"/>
</dbReference>
<feature type="domain" description="Beta-mannosidase Ig-fold" evidence="18">
    <location>
        <begin position="773"/>
        <end position="846"/>
    </location>
</feature>
<dbReference type="Gene3D" id="2.60.40.10">
    <property type="entry name" value="Immunoglobulins"/>
    <property type="match status" value="3"/>
</dbReference>
<evidence type="ECO:0000256" key="1">
    <source>
        <dbReference type="ARBA" id="ARBA00000829"/>
    </source>
</evidence>
<organism evidence="21 22">
    <name type="scientific">candidate division MSBL1 archaeon SCGC-AAA259E19</name>
    <dbReference type="NCBI Taxonomy" id="1698264"/>
    <lineage>
        <taxon>Archaea</taxon>
        <taxon>Methanobacteriati</taxon>
        <taxon>Methanobacteriota</taxon>
        <taxon>candidate division MSBL1</taxon>
    </lineage>
</organism>
<evidence type="ECO:0000256" key="4">
    <source>
        <dbReference type="ARBA" id="ARBA00004740"/>
    </source>
</evidence>
<protein>
    <recommendedName>
        <fullName evidence="14">Beta-mannosidase B</fullName>
        <ecNumber evidence="6">3.2.1.25</ecNumber>
    </recommendedName>
    <alternativeName>
        <fullName evidence="15">Mannanase B</fullName>
    </alternativeName>
</protein>
<dbReference type="InterPro" id="IPR006102">
    <property type="entry name" value="Ig-like_GH2"/>
</dbReference>
<dbReference type="Pfam" id="PF00703">
    <property type="entry name" value="Glyco_hydro_2"/>
    <property type="match status" value="1"/>
</dbReference>
<dbReference type="Gene3D" id="3.20.20.80">
    <property type="entry name" value="Glycosidases"/>
    <property type="match status" value="1"/>
</dbReference>
<evidence type="ECO:0000256" key="11">
    <source>
        <dbReference type="ARBA" id="ARBA00023228"/>
    </source>
</evidence>
<dbReference type="Gene3D" id="2.60.120.260">
    <property type="entry name" value="Galactose-binding domain-like"/>
    <property type="match status" value="1"/>
</dbReference>
<dbReference type="InterPro" id="IPR036156">
    <property type="entry name" value="Beta-gal/glucu_dom_sf"/>
</dbReference>
<dbReference type="GO" id="GO:0005764">
    <property type="term" value="C:lysosome"/>
    <property type="evidence" value="ECO:0007669"/>
    <property type="project" value="UniProtKB-SubCell"/>
</dbReference>
<evidence type="ECO:0000256" key="16">
    <source>
        <dbReference type="SAM" id="MobiDB-lite"/>
    </source>
</evidence>
<dbReference type="AlphaFoldDB" id="A0A133UHY8"/>
<feature type="compositionally biased region" description="Low complexity" evidence="16">
    <location>
        <begin position="499"/>
        <end position="514"/>
    </location>
</feature>
<sequence length="847" mass="97772">MEKLSLNGKWQFKRPDDEKWLDADVPGDVYNDLLNSGEIEDPYYGDNELDLQWVGKSDWKYRRTFELDNKFLNHERIILKCDGLDTISEIFINGEKVGSSENMHRGYEFEVGETLQEGKNEILFKFESPVNYGIERSEEYPGIAPTNRYKVDQPARNFIRKAQCHYGWDWGPCLPTVGIWKDIELLSYSSPRIRYTVTSQDHEAGRVRLKVRVGLDALEAGEYKLLVAIAGKKATNKVSLQKGENESEIQIELENPDLWWPAGYGEQNLYDMEVSISDGEEEHKMTKKIGLRQVELVREPDEEGESFFFKVNGVPIYAKGANWIPADSFYGRMSPDRYEDLLRSALEANMNMIRIWGGGIYELDDFYQYCDENGILVWQDFMFACSAYPTNDEFLENVEEEVRYQVRRLTDHPSIVLWCGNNENEVAVKHWYSREFDEDMIEEMVSDSKLEELEAAGMVSRSEGKVSLSDVGRKKMLDDYEKLYLETIGGVVEKEDPSRSYWPSSPSSAGKSNPMDPSIGDSHYWEVWHGGEPFSNYLTVKPRFASEFGYQSFPSVQTLKTVMEDEDLNPTSPLMEHHQRHEDGNALITSRMSDHFRYPFSFKDFVYLSQIQQGLAMKTAIEHWRRLKPHCMGTIYWQLNDIWPVASWSSLEYSGKWKALQYMAKRFFAPILISTMEEGDHLEVWLTSDLNEEIECKATVEAFELGGRRLLKETLDASLDPLESKKIGEFKTGEILSDTPAEETIVRVKYEGPGESYSNYHLFKPFKSLNLPETKLEAKVEDNEVEIEAREAALFVRLDSGSISGTFSENYFHMGPGETRKIEFTPRGGTSENLKEELEIKHLRNTY</sequence>
<evidence type="ECO:0000256" key="10">
    <source>
        <dbReference type="ARBA" id="ARBA00023180"/>
    </source>
</evidence>
<keyword evidence="22" id="KW-1185">Reference proteome</keyword>
<dbReference type="PATRIC" id="fig|1698264.3.peg.179"/>
<comment type="subcellular location">
    <subcellularLocation>
        <location evidence="2">Lysosome</location>
    </subcellularLocation>
    <subcellularLocation>
        <location evidence="3">Secreted</location>
    </subcellularLocation>
</comment>
<reference evidence="21 22" key="1">
    <citation type="journal article" date="2016" name="Sci. Rep.">
        <title>Metabolic traits of an uncultured archaeal lineage -MSBL1- from brine pools of the Red Sea.</title>
        <authorList>
            <person name="Mwirichia R."/>
            <person name="Alam I."/>
            <person name="Rashid M."/>
            <person name="Vinu M."/>
            <person name="Ba-Alawi W."/>
            <person name="Anthony Kamau A."/>
            <person name="Kamanda Ngugi D."/>
            <person name="Goker M."/>
            <person name="Klenk H.P."/>
            <person name="Bajic V."/>
            <person name="Stingl U."/>
        </authorList>
    </citation>
    <scope>NUCLEOTIDE SEQUENCE [LARGE SCALE GENOMIC DNA]</scope>
    <source>
        <strain evidence="21">SCGC-AAA259E19</strain>
    </source>
</reference>
<comment type="caution">
    <text evidence="21">The sequence shown here is derived from an EMBL/GenBank/DDBJ whole genome shotgun (WGS) entry which is preliminary data.</text>
</comment>
<keyword evidence="8" id="KW-0732">Signal</keyword>
<evidence type="ECO:0000259" key="20">
    <source>
        <dbReference type="Pfam" id="PF22666"/>
    </source>
</evidence>
<name>A0A133UHY8_9EURY</name>
<evidence type="ECO:0000256" key="7">
    <source>
        <dbReference type="ARBA" id="ARBA00022525"/>
    </source>
</evidence>
<dbReference type="SUPFAM" id="SSF49303">
    <property type="entry name" value="beta-Galactosidase/glucuronidase domain"/>
    <property type="match status" value="3"/>
</dbReference>
<dbReference type="SUPFAM" id="SSF49785">
    <property type="entry name" value="Galactose-binding domain-like"/>
    <property type="match status" value="1"/>
</dbReference>
<dbReference type="FunFam" id="2.60.120.260:FF:000060">
    <property type="entry name" value="Probable beta-mannosidase"/>
    <property type="match status" value="1"/>
</dbReference>
<evidence type="ECO:0000256" key="14">
    <source>
        <dbReference type="ARBA" id="ARBA00041069"/>
    </source>
</evidence>
<dbReference type="Pfam" id="PF17786">
    <property type="entry name" value="Mannosidase_ig"/>
    <property type="match status" value="1"/>
</dbReference>
<dbReference type="EMBL" id="LHXO01000102">
    <property type="protein sequence ID" value="KXA93696.1"/>
    <property type="molecule type" value="Genomic_DNA"/>
</dbReference>
<dbReference type="InterPro" id="IPR041625">
    <property type="entry name" value="Beta-mannosidase_Ig"/>
</dbReference>
<feature type="region of interest" description="Disordered" evidence="16">
    <location>
        <begin position="495"/>
        <end position="515"/>
    </location>
</feature>
<dbReference type="SUPFAM" id="SSF51445">
    <property type="entry name" value="(Trans)glycosidases"/>
    <property type="match status" value="1"/>
</dbReference>
<dbReference type="GO" id="GO:0004567">
    <property type="term" value="F:beta-mannosidase activity"/>
    <property type="evidence" value="ECO:0007669"/>
    <property type="project" value="UniProtKB-EC"/>
</dbReference>
<evidence type="ECO:0000256" key="13">
    <source>
        <dbReference type="ARBA" id="ARBA00038429"/>
    </source>
</evidence>
<dbReference type="PANTHER" id="PTHR43730">
    <property type="entry name" value="BETA-MANNOSIDASE"/>
    <property type="match status" value="1"/>
</dbReference>
<evidence type="ECO:0000259" key="17">
    <source>
        <dbReference type="Pfam" id="PF00703"/>
    </source>
</evidence>
<evidence type="ECO:0000256" key="15">
    <source>
        <dbReference type="ARBA" id="ARBA00041614"/>
    </source>
</evidence>
<evidence type="ECO:0000256" key="5">
    <source>
        <dbReference type="ARBA" id="ARBA00011738"/>
    </source>
</evidence>
<keyword evidence="10" id="KW-0325">Glycoprotein</keyword>
<keyword evidence="11" id="KW-0458">Lysosome</keyword>
<dbReference type="Pfam" id="PF22666">
    <property type="entry name" value="Glyco_hydro_2_N2"/>
    <property type="match status" value="1"/>
</dbReference>
<evidence type="ECO:0000256" key="9">
    <source>
        <dbReference type="ARBA" id="ARBA00022801"/>
    </source>
</evidence>
<keyword evidence="9 21" id="KW-0378">Hydrolase</keyword>
<dbReference type="InterPro" id="IPR050887">
    <property type="entry name" value="Beta-mannosidase_GH2"/>
</dbReference>
<evidence type="ECO:0000259" key="18">
    <source>
        <dbReference type="Pfam" id="PF17753"/>
    </source>
</evidence>
<dbReference type="InterPro" id="IPR008979">
    <property type="entry name" value="Galactose-bd-like_sf"/>
</dbReference>
<feature type="domain" description="Glycoside hydrolase family 2 immunoglobulin-like beta-sandwich" evidence="17">
    <location>
        <begin position="197"/>
        <end position="292"/>
    </location>
</feature>
<dbReference type="InterPro" id="IPR013783">
    <property type="entry name" value="Ig-like_fold"/>
</dbReference>
<dbReference type="InterPro" id="IPR041447">
    <property type="entry name" value="Mannosidase_ig"/>
</dbReference>
<dbReference type="InterPro" id="IPR054593">
    <property type="entry name" value="Beta-mannosidase-like_N2"/>
</dbReference>
<evidence type="ECO:0000256" key="6">
    <source>
        <dbReference type="ARBA" id="ARBA00012754"/>
    </source>
</evidence>
<comment type="similarity">
    <text evidence="13">Belongs to the glycosyl hydrolase 2 family. Beta-mannosidase B subfamily.</text>
</comment>
<dbReference type="GO" id="GO:0005975">
    <property type="term" value="P:carbohydrate metabolic process"/>
    <property type="evidence" value="ECO:0007669"/>
    <property type="project" value="InterPro"/>
</dbReference>
<comment type="catalytic activity">
    <reaction evidence="1">
        <text>Hydrolysis of terminal, non-reducing beta-D-mannose residues in beta-D-mannosides.</text>
        <dbReference type="EC" id="3.2.1.25"/>
    </reaction>
</comment>
<evidence type="ECO:0000313" key="22">
    <source>
        <dbReference type="Proteomes" id="UP000070284"/>
    </source>
</evidence>
<gene>
    <name evidence="21" type="ORF">AKJ65_06080</name>
</gene>
<comment type="subunit">
    <text evidence="5">Homodimer.</text>
</comment>
<comment type="pathway">
    <text evidence="4">Glycan metabolism; N-glycan degradation.</text>
</comment>
<keyword evidence="12" id="KW-0326">Glycosidase</keyword>
<feature type="domain" description="Beta-mannosidase-like galactose-binding" evidence="20">
    <location>
        <begin position="10"/>
        <end position="181"/>
    </location>
</feature>
<feature type="domain" description="Mannosidase Ig/CBM-like" evidence="19">
    <location>
        <begin position="681"/>
        <end position="767"/>
    </location>
</feature>
<evidence type="ECO:0000256" key="2">
    <source>
        <dbReference type="ARBA" id="ARBA00004371"/>
    </source>
</evidence>
<dbReference type="InterPro" id="IPR017853">
    <property type="entry name" value="GH"/>
</dbReference>
<evidence type="ECO:0000256" key="8">
    <source>
        <dbReference type="ARBA" id="ARBA00022729"/>
    </source>
</evidence>
<proteinExistence type="inferred from homology"/>
<evidence type="ECO:0000256" key="3">
    <source>
        <dbReference type="ARBA" id="ARBA00004613"/>
    </source>
</evidence>
<accession>A0A133UHY8</accession>
<evidence type="ECO:0000256" key="12">
    <source>
        <dbReference type="ARBA" id="ARBA00023295"/>
    </source>
</evidence>
<dbReference type="EC" id="3.2.1.25" evidence="6"/>
<evidence type="ECO:0000313" key="21">
    <source>
        <dbReference type="EMBL" id="KXA93696.1"/>
    </source>
</evidence>